<keyword evidence="5" id="KW-0863">Zinc-finger</keyword>
<keyword evidence="4" id="KW-0747">Spliceosome</keyword>
<dbReference type="GO" id="GO:0005686">
    <property type="term" value="C:U2 snRNP"/>
    <property type="evidence" value="ECO:0007669"/>
    <property type="project" value="TreeGrafter"/>
</dbReference>
<feature type="compositionally biased region" description="Basic and acidic residues" evidence="9">
    <location>
        <begin position="207"/>
        <end position="221"/>
    </location>
</feature>
<evidence type="ECO:0000256" key="7">
    <source>
        <dbReference type="ARBA" id="ARBA00023187"/>
    </source>
</evidence>
<organism evidence="11 12">
    <name type="scientific">Tetrapisispora phaffii (strain ATCC 24235 / CBS 4417 / NBRC 1672 / NRRL Y-8282 / UCD 70-5)</name>
    <name type="common">Yeast</name>
    <name type="synonym">Fabospora phaffii</name>
    <dbReference type="NCBI Taxonomy" id="1071381"/>
    <lineage>
        <taxon>Eukaryota</taxon>
        <taxon>Fungi</taxon>
        <taxon>Dikarya</taxon>
        <taxon>Ascomycota</taxon>
        <taxon>Saccharomycotina</taxon>
        <taxon>Saccharomycetes</taxon>
        <taxon>Saccharomycetales</taxon>
        <taxon>Saccharomycetaceae</taxon>
        <taxon>Tetrapisispora</taxon>
    </lineage>
</organism>
<name>G8C0V4_TETPH</name>
<dbReference type="eggNOG" id="KOG0227">
    <property type="taxonomic scope" value="Eukaryota"/>
</dbReference>
<dbReference type="InterPro" id="IPR036236">
    <property type="entry name" value="Znf_C2H2_sf"/>
</dbReference>
<dbReference type="InterPro" id="IPR031781">
    <property type="entry name" value="SF3A2_dom"/>
</dbReference>
<dbReference type="InterPro" id="IPR013087">
    <property type="entry name" value="Znf_C2H2_type"/>
</dbReference>
<dbReference type="KEGG" id="tpf:TPHA_0M00400"/>
<evidence type="ECO:0000256" key="6">
    <source>
        <dbReference type="ARBA" id="ARBA00022833"/>
    </source>
</evidence>
<dbReference type="GO" id="GO:0000974">
    <property type="term" value="C:Prp19 complex"/>
    <property type="evidence" value="ECO:0007669"/>
    <property type="project" value="EnsemblFungi"/>
</dbReference>
<dbReference type="SUPFAM" id="SSF57667">
    <property type="entry name" value="beta-beta-alpha zinc fingers"/>
    <property type="match status" value="1"/>
</dbReference>
<dbReference type="GeneID" id="11531856"/>
<dbReference type="HOGENOM" id="CLU_087074_0_0_1"/>
<reference evidence="11 12" key="1">
    <citation type="journal article" date="2011" name="Proc. Natl. Acad. Sci. U.S.A.">
        <title>Evolutionary erosion of yeast sex chromosomes by mating-type switching accidents.</title>
        <authorList>
            <person name="Gordon J.L."/>
            <person name="Armisen D."/>
            <person name="Proux-Wera E."/>
            <person name="Oheigeartaigh S.S."/>
            <person name="Byrne K.P."/>
            <person name="Wolfe K.H."/>
        </authorList>
    </citation>
    <scope>NUCLEOTIDE SEQUENCE [LARGE SCALE GENOMIC DNA]</scope>
    <source>
        <strain evidence="12">ATCC 24235 / CBS 4417 / NBRC 1672 / NRRL Y-8282 / UCD 70-5</strain>
    </source>
</reference>
<dbReference type="Proteomes" id="UP000005666">
    <property type="component" value="Chromosome 13"/>
</dbReference>
<dbReference type="GO" id="GO:0071004">
    <property type="term" value="C:U2-type prespliceosome"/>
    <property type="evidence" value="ECO:0007669"/>
    <property type="project" value="EnsemblFungi"/>
</dbReference>
<dbReference type="GO" id="GO:0008270">
    <property type="term" value="F:zinc ion binding"/>
    <property type="evidence" value="ECO:0007669"/>
    <property type="project" value="UniProtKB-KW"/>
</dbReference>
<dbReference type="AlphaFoldDB" id="G8C0V4"/>
<dbReference type="SMART" id="SM00451">
    <property type="entry name" value="ZnF_U1"/>
    <property type="match status" value="1"/>
</dbReference>
<keyword evidence="7" id="KW-0508">mRNA splicing</keyword>
<dbReference type="OMA" id="PFIRIVS"/>
<feature type="region of interest" description="Disordered" evidence="9">
    <location>
        <begin position="1"/>
        <end position="27"/>
    </location>
</feature>
<evidence type="ECO:0000256" key="4">
    <source>
        <dbReference type="ARBA" id="ARBA00022728"/>
    </source>
</evidence>
<keyword evidence="8" id="KW-0539">Nucleus</keyword>
<evidence type="ECO:0000256" key="2">
    <source>
        <dbReference type="ARBA" id="ARBA00022664"/>
    </source>
</evidence>
<evidence type="ECO:0000259" key="10">
    <source>
        <dbReference type="SMART" id="SM00451"/>
    </source>
</evidence>
<sequence length="298" mass="33863">MDYQNRAGSKKGAGGIASESHSNLQRRKKVEELLREGEQVPYTFQDEGISNNNVASNSLARKDPYIYKNHSGKLVCKLCNTMHMSWTSVERHLKGKKHGLSVLRRENMVDKHKSNMNKSNRNGEDLMLQQFQKAVEKRRQAIISNGIEPLCKISKIKDEESGLPGISIQVDYNTRGETNGSDLKVGKDLEYLKPFIKIVNGIELAKDSGTENNDKNNKKNDNGINNNATTVTKDEDINDEYLVIAYEPFENIGITLPPKEIILDASSGDELKSLEELNQRCTYWDSDSKYFYVQFFFK</sequence>
<evidence type="ECO:0000256" key="9">
    <source>
        <dbReference type="SAM" id="MobiDB-lite"/>
    </source>
</evidence>
<keyword evidence="3" id="KW-0479">Metal-binding</keyword>
<evidence type="ECO:0000256" key="5">
    <source>
        <dbReference type="ARBA" id="ARBA00022771"/>
    </source>
</evidence>
<comment type="similarity">
    <text evidence="1">Belongs to the SF3A2 family.</text>
</comment>
<evidence type="ECO:0000256" key="3">
    <source>
        <dbReference type="ARBA" id="ARBA00022723"/>
    </source>
</evidence>
<accession>G8C0V4</accession>
<keyword evidence="2" id="KW-0507">mRNA processing</keyword>
<dbReference type="GO" id="GO:0071013">
    <property type="term" value="C:catalytic step 2 spliceosome"/>
    <property type="evidence" value="ECO:0007669"/>
    <property type="project" value="TreeGrafter"/>
</dbReference>
<dbReference type="STRING" id="1071381.G8C0V4"/>
<keyword evidence="6" id="KW-0862">Zinc</keyword>
<dbReference type="Pfam" id="PF12874">
    <property type="entry name" value="zf-met"/>
    <property type="match status" value="1"/>
</dbReference>
<dbReference type="InterPro" id="IPR052092">
    <property type="entry name" value="SF3A2"/>
</dbReference>
<evidence type="ECO:0000256" key="1">
    <source>
        <dbReference type="ARBA" id="ARBA00008995"/>
    </source>
</evidence>
<dbReference type="InterPro" id="IPR003604">
    <property type="entry name" value="Matrin/U1-like-C_Znf_C2H2"/>
</dbReference>
<evidence type="ECO:0000256" key="8">
    <source>
        <dbReference type="ARBA" id="ARBA00023242"/>
    </source>
</evidence>
<dbReference type="RefSeq" id="XP_003688049.1">
    <property type="nucleotide sequence ID" value="XM_003688001.1"/>
</dbReference>
<dbReference type="PANTHER" id="PTHR23205:SF0">
    <property type="entry name" value="SPLICING FACTOR 3A SUBUNIT 2"/>
    <property type="match status" value="1"/>
</dbReference>
<feature type="domain" description="U1-type" evidence="10">
    <location>
        <begin position="71"/>
        <end position="105"/>
    </location>
</feature>
<dbReference type="PANTHER" id="PTHR23205">
    <property type="entry name" value="SPLICING FACTOR 3A SUBUNIT 2"/>
    <property type="match status" value="1"/>
</dbReference>
<feature type="region of interest" description="Disordered" evidence="9">
    <location>
        <begin position="207"/>
        <end position="231"/>
    </location>
</feature>
<dbReference type="OrthoDB" id="10250970at2759"/>
<evidence type="ECO:0000313" key="11">
    <source>
        <dbReference type="EMBL" id="CCE65615.1"/>
    </source>
</evidence>
<evidence type="ECO:0000313" key="12">
    <source>
        <dbReference type="Proteomes" id="UP000005666"/>
    </source>
</evidence>
<gene>
    <name evidence="11" type="primary">TPHA0M00400</name>
    <name evidence="11" type="ordered locus">TPHA_0M00400</name>
</gene>
<dbReference type="EMBL" id="HE612868">
    <property type="protein sequence ID" value="CCE65615.1"/>
    <property type="molecule type" value="Genomic_DNA"/>
</dbReference>
<dbReference type="Gene3D" id="2.60.40.2690">
    <property type="match status" value="1"/>
</dbReference>
<proteinExistence type="inferred from homology"/>
<dbReference type="GO" id="GO:0003723">
    <property type="term" value="F:RNA binding"/>
    <property type="evidence" value="ECO:0007669"/>
    <property type="project" value="EnsemblFungi"/>
</dbReference>
<keyword evidence="12" id="KW-1185">Reference proteome</keyword>
<dbReference type="Pfam" id="PF16835">
    <property type="entry name" value="SF3A2"/>
    <property type="match status" value="1"/>
</dbReference>
<protein>
    <recommendedName>
        <fullName evidence="10">U1-type domain-containing protein</fullName>
    </recommendedName>
</protein>
<dbReference type="GO" id="GO:0000245">
    <property type="term" value="P:spliceosomal complex assembly"/>
    <property type="evidence" value="ECO:0007669"/>
    <property type="project" value="EnsemblFungi"/>
</dbReference>